<dbReference type="EMBL" id="JARRAF010000001">
    <property type="protein sequence ID" value="MDK2122662.1"/>
    <property type="molecule type" value="Genomic_DNA"/>
</dbReference>
<feature type="domain" description="DUF4124" evidence="3">
    <location>
        <begin position="15"/>
        <end position="56"/>
    </location>
</feature>
<feature type="region of interest" description="Disordered" evidence="1">
    <location>
        <begin position="45"/>
        <end position="104"/>
    </location>
</feature>
<accession>A0ABT7DRG3</accession>
<evidence type="ECO:0000256" key="1">
    <source>
        <dbReference type="SAM" id="MobiDB-lite"/>
    </source>
</evidence>
<dbReference type="Proteomes" id="UP001172778">
    <property type="component" value="Unassembled WGS sequence"/>
</dbReference>
<feature type="signal peptide" evidence="2">
    <location>
        <begin position="1"/>
        <end position="20"/>
    </location>
</feature>
<sequence>MKHLPLFALLGGMISGMAQAEIYKYVDSEGRVTYSNMPIRGAKKLDLGPAQVISSPRRGEGGGNPSSASRSPTPSDFPKVDTSTQKQRDQGRRKILEDEMRSEQQLLDTARKALSEGEQVRTGEERNNYQKYLDRVANLRNEVTLHEKNIQALNKEISNLK</sequence>
<dbReference type="Pfam" id="PF13511">
    <property type="entry name" value="DUF4124"/>
    <property type="match status" value="1"/>
</dbReference>
<name>A0ABT7DRG3_9NEIS</name>
<gene>
    <name evidence="4" type="ORF">PZA18_01225</name>
</gene>
<evidence type="ECO:0000313" key="4">
    <source>
        <dbReference type="EMBL" id="MDK2122662.1"/>
    </source>
</evidence>
<evidence type="ECO:0000259" key="3">
    <source>
        <dbReference type="Pfam" id="PF13511"/>
    </source>
</evidence>
<keyword evidence="2" id="KW-0732">Signal</keyword>
<feature type="chain" id="PRO_5045765353" evidence="2">
    <location>
        <begin position="21"/>
        <end position="161"/>
    </location>
</feature>
<organism evidence="4 5">
    <name type="scientific">Parachitinimonas caeni</name>
    <dbReference type="NCBI Taxonomy" id="3031301"/>
    <lineage>
        <taxon>Bacteria</taxon>
        <taxon>Pseudomonadati</taxon>
        <taxon>Pseudomonadota</taxon>
        <taxon>Betaproteobacteria</taxon>
        <taxon>Neisseriales</taxon>
        <taxon>Chitinibacteraceae</taxon>
        <taxon>Parachitinimonas</taxon>
    </lineage>
</organism>
<feature type="compositionally biased region" description="Polar residues" evidence="1">
    <location>
        <begin position="65"/>
        <end position="74"/>
    </location>
</feature>
<dbReference type="RefSeq" id="WP_284098941.1">
    <property type="nucleotide sequence ID" value="NZ_JARRAF010000001.1"/>
</dbReference>
<evidence type="ECO:0000313" key="5">
    <source>
        <dbReference type="Proteomes" id="UP001172778"/>
    </source>
</evidence>
<comment type="caution">
    <text evidence="4">The sequence shown here is derived from an EMBL/GenBank/DDBJ whole genome shotgun (WGS) entry which is preliminary data.</text>
</comment>
<protein>
    <submittedName>
        <fullName evidence="4">DUF4124 domain-containing protein</fullName>
    </submittedName>
</protein>
<dbReference type="InterPro" id="IPR025392">
    <property type="entry name" value="DUF4124"/>
</dbReference>
<feature type="compositionally biased region" description="Basic and acidic residues" evidence="1">
    <location>
        <begin position="86"/>
        <end position="102"/>
    </location>
</feature>
<keyword evidence="5" id="KW-1185">Reference proteome</keyword>
<reference evidence="4" key="1">
    <citation type="submission" date="2023-03" db="EMBL/GenBank/DDBJ databases">
        <title>Chitinimonas shenzhenensis gen. nov., sp. nov., a novel member of family Burkholderiaceae isolated from activated sludge collected in Shen Zhen, China.</title>
        <authorList>
            <person name="Wang X."/>
        </authorList>
    </citation>
    <scope>NUCLEOTIDE SEQUENCE</scope>
    <source>
        <strain evidence="4">DQS-5</strain>
    </source>
</reference>
<proteinExistence type="predicted"/>
<evidence type="ECO:0000256" key="2">
    <source>
        <dbReference type="SAM" id="SignalP"/>
    </source>
</evidence>